<dbReference type="PANTHER" id="PTHR11122">
    <property type="entry name" value="APOSPORY-ASSOCIATED PROTEIN C-RELATED"/>
    <property type="match status" value="1"/>
</dbReference>
<dbReference type="AlphaFoldDB" id="A0A9E9C9X9"/>
<organism evidence="1 2">
    <name type="scientific">Thermocoleostomius sinensis A174</name>
    <dbReference type="NCBI Taxonomy" id="2016057"/>
    <lineage>
        <taxon>Bacteria</taxon>
        <taxon>Bacillati</taxon>
        <taxon>Cyanobacteriota</taxon>
        <taxon>Cyanophyceae</taxon>
        <taxon>Oculatellales</taxon>
        <taxon>Oculatellaceae</taxon>
        <taxon>Thermocoleostomius</taxon>
    </lineage>
</organism>
<dbReference type="InterPro" id="IPR014718">
    <property type="entry name" value="GH-type_carb-bd"/>
</dbReference>
<dbReference type="KEGG" id="tsin:OXH18_24020"/>
<dbReference type="EMBL" id="CP113797">
    <property type="protein sequence ID" value="WAL60197.1"/>
    <property type="molecule type" value="Genomic_DNA"/>
</dbReference>
<sequence length="289" mass="32997">MFAIAQEHQQYTTYVLTDATAQSRLEVVPERGGIITRWQVQGQDLLYLDAERFANPSMSVRGGIPILFPICGNLPDNAYTHNGQTYTLKQHGFARDLPWQVVDQETQEGVAITLVLESDDRTRAVYPFDFHLQFTYRLQNNSLEIHQTYTNRSSKPMPFSTGLHPYFSVFDKTQLSFDIPATKYQDQINKTTHSYTGSFDFDVDEIDIAFRDVSRQFAVVTDPNRKSRLTIDYDLVYSTLVFWTVKGKDYYCLEPWTAPRNALNTGEALIQLEPGASLNTLVGFSVAFL</sequence>
<dbReference type="SUPFAM" id="SSF74650">
    <property type="entry name" value="Galactose mutarotase-like"/>
    <property type="match status" value="1"/>
</dbReference>
<dbReference type="Gene3D" id="2.70.98.10">
    <property type="match status" value="1"/>
</dbReference>
<proteinExistence type="predicted"/>
<evidence type="ECO:0000313" key="1">
    <source>
        <dbReference type="EMBL" id="WAL60197.1"/>
    </source>
</evidence>
<name>A0A9E9C9X9_9CYAN</name>
<evidence type="ECO:0000313" key="2">
    <source>
        <dbReference type="Proteomes" id="UP001163152"/>
    </source>
</evidence>
<protein>
    <submittedName>
        <fullName evidence="1">Aldose epimerase</fullName>
    </submittedName>
</protein>
<dbReference type="GO" id="GO:0016853">
    <property type="term" value="F:isomerase activity"/>
    <property type="evidence" value="ECO:0007669"/>
    <property type="project" value="InterPro"/>
</dbReference>
<dbReference type="GO" id="GO:0005975">
    <property type="term" value="P:carbohydrate metabolic process"/>
    <property type="evidence" value="ECO:0007669"/>
    <property type="project" value="InterPro"/>
</dbReference>
<dbReference type="Pfam" id="PF01263">
    <property type="entry name" value="Aldose_epim"/>
    <property type="match status" value="1"/>
</dbReference>
<dbReference type="RefSeq" id="WP_268610054.1">
    <property type="nucleotide sequence ID" value="NZ_CP113797.1"/>
</dbReference>
<accession>A0A9E9C9X9</accession>
<reference evidence="1" key="1">
    <citation type="submission" date="2022-12" db="EMBL/GenBank/DDBJ databases">
        <title>Polyphasic identification of a Novel Hot-Spring Cyanobacterium Ocullathermofonsia sinensis gen nov. sp. nov. and Genomic Insights on its Adaptations to the Thermal Habitat.</title>
        <authorList>
            <person name="Daroch M."/>
            <person name="Tang J."/>
            <person name="Jiang Y."/>
        </authorList>
    </citation>
    <scope>NUCLEOTIDE SEQUENCE</scope>
    <source>
        <strain evidence="1">PKUAC-SCTA174</strain>
    </source>
</reference>
<dbReference type="CDD" id="cd09025">
    <property type="entry name" value="Aldose_epim_Slr1438"/>
    <property type="match status" value="1"/>
</dbReference>
<dbReference type="InterPro" id="IPR011013">
    <property type="entry name" value="Gal_mutarotase_sf_dom"/>
</dbReference>
<dbReference type="InterPro" id="IPR008183">
    <property type="entry name" value="Aldose_1/G6P_1-epimerase"/>
</dbReference>
<dbReference type="PANTHER" id="PTHR11122:SF13">
    <property type="entry name" value="GLUCOSE-6-PHOSPHATE 1-EPIMERASE"/>
    <property type="match status" value="1"/>
</dbReference>
<dbReference type="GO" id="GO:0030246">
    <property type="term" value="F:carbohydrate binding"/>
    <property type="evidence" value="ECO:0007669"/>
    <property type="project" value="InterPro"/>
</dbReference>
<dbReference type="Proteomes" id="UP001163152">
    <property type="component" value="Chromosome"/>
</dbReference>
<keyword evidence="2" id="KW-1185">Reference proteome</keyword>
<gene>
    <name evidence="1" type="ORF">OXH18_24020</name>
</gene>